<dbReference type="EMBL" id="QZWG01000002">
    <property type="protein sequence ID" value="RZC24249.1"/>
    <property type="molecule type" value="Genomic_DNA"/>
</dbReference>
<dbReference type="PROSITE" id="PS01202">
    <property type="entry name" value="MAP_2"/>
    <property type="match status" value="1"/>
</dbReference>
<dbReference type="GO" id="GO:0008235">
    <property type="term" value="F:metalloexopeptidase activity"/>
    <property type="evidence" value="ECO:0007669"/>
    <property type="project" value="TreeGrafter"/>
</dbReference>
<dbReference type="Gene3D" id="3.90.230.10">
    <property type="entry name" value="Creatinase/methionine aminopeptidase superfamily"/>
    <property type="match status" value="1"/>
</dbReference>
<dbReference type="GO" id="GO:0006508">
    <property type="term" value="P:proteolysis"/>
    <property type="evidence" value="ECO:0007669"/>
    <property type="project" value="UniProtKB-KW"/>
</dbReference>
<proteinExistence type="predicted"/>
<keyword evidence="7" id="KW-1185">Reference proteome</keyword>
<evidence type="ECO:0000313" key="7">
    <source>
        <dbReference type="Proteomes" id="UP000289340"/>
    </source>
</evidence>
<accession>A0A445LLU9</accession>
<evidence type="ECO:0000256" key="1">
    <source>
        <dbReference type="ARBA" id="ARBA00022438"/>
    </source>
</evidence>
<feature type="domain" description="Peptidase M24" evidence="4">
    <location>
        <begin position="74"/>
        <end position="114"/>
    </location>
</feature>
<dbReference type="InterPro" id="IPR050247">
    <property type="entry name" value="Met_Aminopeptidase_Type2"/>
</dbReference>
<evidence type="ECO:0000313" key="6">
    <source>
        <dbReference type="EMBL" id="RZC24250.1"/>
    </source>
</evidence>
<dbReference type="InterPro" id="IPR000994">
    <property type="entry name" value="Pept_M24"/>
</dbReference>
<dbReference type="InterPro" id="IPR035513">
    <property type="entry name" value="Invertase/methylesterase_inhib"/>
</dbReference>
<dbReference type="PANTHER" id="PTHR45777:SF2">
    <property type="entry name" value="METHIONINE AMINOPEPTIDASE 2"/>
    <property type="match status" value="1"/>
</dbReference>
<evidence type="ECO:0000259" key="4">
    <source>
        <dbReference type="Pfam" id="PF00557"/>
    </source>
</evidence>
<dbReference type="EMBL" id="QZWG01000002">
    <property type="protein sequence ID" value="RZC24250.1"/>
    <property type="molecule type" value="Genomic_DNA"/>
</dbReference>
<dbReference type="InterPro" id="IPR036005">
    <property type="entry name" value="Creatinase/aminopeptidase-like"/>
</dbReference>
<dbReference type="PANTHER" id="PTHR45777">
    <property type="entry name" value="METHIONINE AMINOPEPTIDASE 2"/>
    <property type="match status" value="1"/>
</dbReference>
<dbReference type="GO" id="GO:0004177">
    <property type="term" value="F:aminopeptidase activity"/>
    <property type="evidence" value="ECO:0007669"/>
    <property type="project" value="UniProtKB-KW"/>
</dbReference>
<organism evidence="5 7">
    <name type="scientific">Glycine soja</name>
    <name type="common">Wild soybean</name>
    <dbReference type="NCBI Taxonomy" id="3848"/>
    <lineage>
        <taxon>Eukaryota</taxon>
        <taxon>Viridiplantae</taxon>
        <taxon>Streptophyta</taxon>
        <taxon>Embryophyta</taxon>
        <taxon>Tracheophyta</taxon>
        <taxon>Spermatophyta</taxon>
        <taxon>Magnoliopsida</taxon>
        <taxon>eudicotyledons</taxon>
        <taxon>Gunneridae</taxon>
        <taxon>Pentapetalae</taxon>
        <taxon>rosids</taxon>
        <taxon>fabids</taxon>
        <taxon>Fabales</taxon>
        <taxon>Fabaceae</taxon>
        <taxon>Papilionoideae</taxon>
        <taxon>50 kb inversion clade</taxon>
        <taxon>NPAAA clade</taxon>
        <taxon>indigoferoid/millettioid clade</taxon>
        <taxon>Phaseoleae</taxon>
        <taxon>Glycine</taxon>
        <taxon>Glycine subgen. Soja</taxon>
    </lineage>
</organism>
<dbReference type="GO" id="GO:0005737">
    <property type="term" value="C:cytoplasm"/>
    <property type="evidence" value="ECO:0007669"/>
    <property type="project" value="TreeGrafter"/>
</dbReference>
<comment type="caution">
    <text evidence="5">The sequence shown here is derived from an EMBL/GenBank/DDBJ whole genome shotgun (WGS) entry which is preliminary data.</text>
</comment>
<name>A0A445LLU9_GLYSO</name>
<protein>
    <submittedName>
        <fullName evidence="5">Methionine aminopeptidase 2B isoform C</fullName>
    </submittedName>
    <submittedName>
        <fullName evidence="6">Methionine aminopeptidase 2B isoform D</fullName>
    </submittedName>
</protein>
<evidence type="ECO:0000313" key="5">
    <source>
        <dbReference type="EMBL" id="RZC24249.1"/>
    </source>
</evidence>
<dbReference type="InterPro" id="IPR018349">
    <property type="entry name" value="Pept_M24A_MAP2_BS"/>
</dbReference>
<evidence type="ECO:0000256" key="2">
    <source>
        <dbReference type="ARBA" id="ARBA00022670"/>
    </source>
</evidence>
<sequence>MTNLYTCLDGFAYSKGHVRDKIEKKLLQRSHHVSNSLAMLNKVPRVKKLTTSSESDEVFPEYGKMQKGFPLVAAHWTPNSWDKTILQCDDVMKLDFGTHVDGYIVDCAFTVAFNPMFDHYLKPS</sequence>
<keyword evidence="3" id="KW-0378">Hydrolase</keyword>
<evidence type="ECO:0000256" key="3">
    <source>
        <dbReference type="ARBA" id="ARBA00022801"/>
    </source>
</evidence>
<gene>
    <name evidence="5" type="ORF">D0Y65_003483</name>
</gene>
<dbReference type="Pfam" id="PF00557">
    <property type="entry name" value="Peptidase_M24"/>
    <property type="match status" value="1"/>
</dbReference>
<keyword evidence="2" id="KW-0645">Protease</keyword>
<dbReference type="Proteomes" id="UP000289340">
    <property type="component" value="Chromosome 2"/>
</dbReference>
<dbReference type="AlphaFoldDB" id="A0A445LLU9"/>
<reference evidence="5 7" key="1">
    <citation type="submission" date="2018-09" db="EMBL/GenBank/DDBJ databases">
        <title>A high-quality reference genome of wild soybean provides a powerful tool to mine soybean genomes.</title>
        <authorList>
            <person name="Xie M."/>
            <person name="Chung C.Y.L."/>
            <person name="Li M.-W."/>
            <person name="Wong F.-L."/>
            <person name="Chan T.-F."/>
            <person name="Lam H.-M."/>
        </authorList>
    </citation>
    <scope>NUCLEOTIDE SEQUENCE [LARGE SCALE GENOMIC DNA]</scope>
    <source>
        <strain evidence="7">cv. W05</strain>
        <tissue evidence="5">Hypocotyl of etiolated seedlings</tissue>
    </source>
</reference>
<dbReference type="SUPFAM" id="SSF55920">
    <property type="entry name" value="Creatinase/aminopeptidase"/>
    <property type="match status" value="1"/>
</dbReference>
<keyword evidence="1 5" id="KW-0031">Aminopeptidase</keyword>
<dbReference type="SUPFAM" id="SSF101148">
    <property type="entry name" value="Plant invertase/pectin methylesterase inhibitor"/>
    <property type="match status" value="1"/>
</dbReference>